<organism evidence="3 4">
    <name type="scientific">Clupea harengus</name>
    <name type="common">Atlantic herring</name>
    <dbReference type="NCBI Taxonomy" id="7950"/>
    <lineage>
        <taxon>Eukaryota</taxon>
        <taxon>Metazoa</taxon>
        <taxon>Chordata</taxon>
        <taxon>Craniata</taxon>
        <taxon>Vertebrata</taxon>
        <taxon>Euteleostomi</taxon>
        <taxon>Actinopterygii</taxon>
        <taxon>Neopterygii</taxon>
        <taxon>Teleostei</taxon>
        <taxon>Clupei</taxon>
        <taxon>Clupeiformes</taxon>
        <taxon>Clupeoidei</taxon>
        <taxon>Clupeidae</taxon>
        <taxon>Clupea</taxon>
    </lineage>
</organism>
<accession>A0A8M1K846</accession>
<name>A0A8M1K846_CLUHA</name>
<dbReference type="Pfam" id="PF13837">
    <property type="entry name" value="Myb_DNA-bind_4"/>
    <property type="match status" value="1"/>
</dbReference>
<feature type="compositionally biased region" description="Basic and acidic residues" evidence="1">
    <location>
        <begin position="165"/>
        <end position="189"/>
    </location>
</feature>
<evidence type="ECO:0000313" key="3">
    <source>
        <dbReference type="Proteomes" id="UP000515152"/>
    </source>
</evidence>
<evidence type="ECO:0000256" key="1">
    <source>
        <dbReference type="SAM" id="MobiDB-lite"/>
    </source>
</evidence>
<sequence>MFFIKFYIYVGSSTDVCAFIKARGEAEYLFTGHRNTAMEGWKQVLDSIGLAGMVSPLQARKKWDNLKSKYKELKCPPTGTGTDNGEDTAASWPWYSAMDELLGQRHSITPPVLRASLPCSSSMAEPNSMGAVSSPQRSVSSPPPREESQEPPRKRRYNMAFVGEMMERAEASEAERQRREMERQERAELRMDKLLAIMERLAEK</sequence>
<evidence type="ECO:0000313" key="4">
    <source>
        <dbReference type="RefSeq" id="XP_042560196.1"/>
    </source>
</evidence>
<evidence type="ECO:0000259" key="2">
    <source>
        <dbReference type="Pfam" id="PF13837"/>
    </source>
</evidence>
<dbReference type="OrthoDB" id="8933168at2759"/>
<dbReference type="InterPro" id="IPR044822">
    <property type="entry name" value="Myb_DNA-bind_4"/>
</dbReference>
<dbReference type="GeneID" id="122129272"/>
<protein>
    <submittedName>
        <fullName evidence="4">Uncharacterized protein LOC122129272</fullName>
    </submittedName>
</protein>
<dbReference type="AlphaFoldDB" id="A0A8M1K846"/>
<proteinExistence type="predicted"/>
<dbReference type="KEGG" id="char:122129272"/>
<dbReference type="RefSeq" id="XP_042560196.1">
    <property type="nucleotide sequence ID" value="XM_042704262.1"/>
</dbReference>
<feature type="region of interest" description="Disordered" evidence="1">
    <location>
        <begin position="119"/>
        <end position="189"/>
    </location>
</feature>
<reference evidence="4" key="1">
    <citation type="submission" date="2025-08" db="UniProtKB">
        <authorList>
            <consortium name="RefSeq"/>
        </authorList>
    </citation>
    <scope>IDENTIFICATION</scope>
</reference>
<dbReference type="Proteomes" id="UP000515152">
    <property type="component" value="Unplaced"/>
</dbReference>
<keyword evidence="3" id="KW-1185">Reference proteome</keyword>
<gene>
    <name evidence="4" type="primary">LOC122129272</name>
</gene>
<feature type="domain" description="Myb/SANT-like DNA-binding" evidence="2">
    <location>
        <begin position="14"/>
        <end position="101"/>
    </location>
</feature>